<sequence length="250" mass="30700">MSKTRWNTQLVAAELKKENCILKSEYINSKTRITYTFEGNEYSVRIHDWLNKKRPSRPHLTGGNRITKPHNKWNNEKVNELLQKDGCELADEYRSTKQRFRYKYNNSFYWTTLDDWIHHQSRPHLYIIQYEQRFREFLEENHYKFQTQYSFDDLKSERNYKLRFDFYLVDYNLLVEIDDRSHLEDENQITNGKLKNEYCIKHKLKLLRIDESVDKDEFQKAIETINENDIYIFKYGRLYRNYNGINKNSI</sequence>
<dbReference type="Gene3D" id="3.40.960.10">
    <property type="entry name" value="VSR Endonuclease"/>
    <property type="match status" value="1"/>
</dbReference>
<evidence type="ECO:0000313" key="2">
    <source>
        <dbReference type="Proteomes" id="UP001470230"/>
    </source>
</evidence>
<evidence type="ECO:0008006" key="3">
    <source>
        <dbReference type="Google" id="ProtNLM"/>
    </source>
</evidence>
<name>A0ABR2K6V8_9EUKA</name>
<proteinExistence type="predicted"/>
<comment type="caution">
    <text evidence="1">The sequence shown here is derived from an EMBL/GenBank/DDBJ whole genome shotgun (WGS) entry which is preliminary data.</text>
</comment>
<reference evidence="1 2" key="1">
    <citation type="submission" date="2024-04" db="EMBL/GenBank/DDBJ databases">
        <title>Tritrichomonas musculus Genome.</title>
        <authorList>
            <person name="Alves-Ferreira E."/>
            <person name="Grigg M."/>
            <person name="Lorenzi H."/>
            <person name="Galac M."/>
        </authorList>
    </citation>
    <scope>NUCLEOTIDE SEQUENCE [LARGE SCALE GENOMIC DNA]</scope>
    <source>
        <strain evidence="1 2">EAF2021</strain>
    </source>
</reference>
<gene>
    <name evidence="1" type="ORF">M9Y10_042128</name>
</gene>
<dbReference type="Proteomes" id="UP001470230">
    <property type="component" value="Unassembled WGS sequence"/>
</dbReference>
<accession>A0ABR2K6V8</accession>
<protein>
    <recommendedName>
        <fullName evidence="3">DUF559 domain-containing protein</fullName>
    </recommendedName>
</protein>
<evidence type="ECO:0000313" key="1">
    <source>
        <dbReference type="EMBL" id="KAK8886662.1"/>
    </source>
</evidence>
<keyword evidence="2" id="KW-1185">Reference proteome</keyword>
<organism evidence="1 2">
    <name type="scientific">Tritrichomonas musculus</name>
    <dbReference type="NCBI Taxonomy" id="1915356"/>
    <lineage>
        <taxon>Eukaryota</taxon>
        <taxon>Metamonada</taxon>
        <taxon>Parabasalia</taxon>
        <taxon>Tritrichomonadida</taxon>
        <taxon>Tritrichomonadidae</taxon>
        <taxon>Tritrichomonas</taxon>
    </lineage>
</organism>
<dbReference type="EMBL" id="JAPFFF010000007">
    <property type="protein sequence ID" value="KAK8886662.1"/>
    <property type="molecule type" value="Genomic_DNA"/>
</dbReference>